<proteinExistence type="predicted"/>
<name>A0A378SIR6_9MYCO</name>
<sequence>MDSSELFSHLQTPQVFAPDARSSEPVQAPVFSDAPRRKTPGDSAAS</sequence>
<dbReference type="EMBL" id="UGQM01000001">
    <property type="protein sequence ID" value="STZ41744.1"/>
    <property type="molecule type" value="Genomic_DNA"/>
</dbReference>
<dbReference type="AlphaFoldDB" id="A0A378SIR6"/>
<gene>
    <name evidence="2" type="ORF">NCTC10742_00951</name>
</gene>
<evidence type="ECO:0000313" key="3">
    <source>
        <dbReference type="Proteomes" id="UP000254291"/>
    </source>
</evidence>
<dbReference type="RefSeq" id="WP_013470698.1">
    <property type="nucleotide sequence ID" value="NZ_JACKST010000095.1"/>
</dbReference>
<dbReference type="Proteomes" id="UP000254291">
    <property type="component" value="Unassembled WGS sequence"/>
</dbReference>
<accession>A0A378SIR6</accession>
<feature type="compositionally biased region" description="Polar residues" evidence="1">
    <location>
        <begin position="1"/>
        <end position="14"/>
    </location>
</feature>
<evidence type="ECO:0000313" key="2">
    <source>
        <dbReference type="EMBL" id="STZ41744.1"/>
    </source>
</evidence>
<evidence type="ECO:0000256" key="1">
    <source>
        <dbReference type="SAM" id="MobiDB-lite"/>
    </source>
</evidence>
<organism evidence="2 3">
    <name type="scientific">Mycolicibacterium gilvum</name>
    <dbReference type="NCBI Taxonomy" id="1804"/>
    <lineage>
        <taxon>Bacteria</taxon>
        <taxon>Bacillati</taxon>
        <taxon>Actinomycetota</taxon>
        <taxon>Actinomycetes</taxon>
        <taxon>Mycobacteriales</taxon>
        <taxon>Mycobacteriaceae</taxon>
        <taxon>Mycolicibacterium</taxon>
    </lineage>
</organism>
<protein>
    <submittedName>
        <fullName evidence="2">Uncharacterized protein</fullName>
    </submittedName>
</protein>
<reference evidence="2 3" key="1">
    <citation type="submission" date="2018-06" db="EMBL/GenBank/DDBJ databases">
        <authorList>
            <consortium name="Pathogen Informatics"/>
            <person name="Doyle S."/>
        </authorList>
    </citation>
    <scope>NUCLEOTIDE SEQUENCE [LARGE SCALE GENOMIC DNA]</scope>
    <source>
        <strain evidence="2 3">NCTC10742</strain>
    </source>
</reference>
<feature type="region of interest" description="Disordered" evidence="1">
    <location>
        <begin position="1"/>
        <end position="46"/>
    </location>
</feature>